<sequence length="104" mass="11536">MTENNHSAVHADLTNNQQDKLHLVLHDILSEAHSDLFIHDDHKQLAITGDQGDVVELKIEDLTHDTWQDAGAVTSGGIQYEVYQHTGGDVELLVQHGLELHQVA</sequence>
<accession>A0ABS6L9P1</accession>
<evidence type="ECO:0000313" key="2">
    <source>
        <dbReference type="Proteomes" id="UP000739284"/>
    </source>
</evidence>
<dbReference type="RefSeq" id="WP_217147693.1">
    <property type="nucleotide sequence ID" value="NZ_JAFMOY010000093.1"/>
</dbReference>
<protein>
    <submittedName>
        <fullName evidence="1">Uncharacterized protein</fullName>
    </submittedName>
</protein>
<organism evidence="1 2">
    <name type="scientific">Rahnella ecdela</name>
    <dbReference type="NCBI Taxonomy" id="2816250"/>
    <lineage>
        <taxon>Bacteria</taxon>
        <taxon>Pseudomonadati</taxon>
        <taxon>Pseudomonadota</taxon>
        <taxon>Gammaproteobacteria</taxon>
        <taxon>Enterobacterales</taxon>
        <taxon>Yersiniaceae</taxon>
        <taxon>Rahnella</taxon>
    </lineage>
</organism>
<comment type="caution">
    <text evidence="1">The sequence shown here is derived from an EMBL/GenBank/DDBJ whole genome shotgun (WGS) entry which is preliminary data.</text>
</comment>
<dbReference type="EMBL" id="JAFMOY010000093">
    <property type="protein sequence ID" value="MBU9843644.1"/>
    <property type="molecule type" value="Genomic_DNA"/>
</dbReference>
<gene>
    <name evidence="1" type="ORF">J1784_01105</name>
</gene>
<evidence type="ECO:0000313" key="1">
    <source>
        <dbReference type="EMBL" id="MBU9843644.1"/>
    </source>
</evidence>
<reference evidence="1 2" key="1">
    <citation type="submission" date="2021-03" db="EMBL/GenBank/DDBJ databases">
        <title>Five novel Rahnella species.</title>
        <authorList>
            <person name="Brady C."/>
            <person name="Asselin J."/>
            <person name="Beer S."/>
            <person name="Bruberg M.B."/>
            <person name="Crampton B."/>
            <person name="Venter S."/>
            <person name="Arnold D."/>
            <person name="Denman S."/>
        </authorList>
    </citation>
    <scope>NUCLEOTIDE SEQUENCE [LARGE SCALE GENOMIC DNA]</scope>
    <source>
        <strain evidence="1 2">FRB 231</strain>
    </source>
</reference>
<dbReference type="Proteomes" id="UP000739284">
    <property type="component" value="Unassembled WGS sequence"/>
</dbReference>
<keyword evidence="2" id="KW-1185">Reference proteome</keyword>
<name>A0ABS6L9P1_9GAMM</name>
<proteinExistence type="predicted"/>